<dbReference type="OrthoDB" id="10486702at2759"/>
<dbReference type="Proteomes" id="UP000054843">
    <property type="component" value="Unassembled WGS sequence"/>
</dbReference>
<organism evidence="1 2">
    <name type="scientific">Trichinella papuae</name>
    <dbReference type="NCBI Taxonomy" id="268474"/>
    <lineage>
        <taxon>Eukaryota</taxon>
        <taxon>Metazoa</taxon>
        <taxon>Ecdysozoa</taxon>
        <taxon>Nematoda</taxon>
        <taxon>Enoplea</taxon>
        <taxon>Dorylaimia</taxon>
        <taxon>Trichinellida</taxon>
        <taxon>Trichinellidae</taxon>
        <taxon>Trichinella</taxon>
    </lineage>
</organism>
<proteinExistence type="predicted"/>
<comment type="caution">
    <text evidence="1">The sequence shown here is derived from an EMBL/GenBank/DDBJ whole genome shotgun (WGS) entry which is preliminary data.</text>
</comment>
<dbReference type="EMBL" id="JYDO01000002">
    <property type="protein sequence ID" value="KRZ80552.1"/>
    <property type="molecule type" value="Genomic_DNA"/>
</dbReference>
<dbReference type="AlphaFoldDB" id="A0A0V1N961"/>
<name>A0A0V1N961_9BILA</name>
<keyword evidence="2" id="KW-1185">Reference proteome</keyword>
<evidence type="ECO:0000313" key="1">
    <source>
        <dbReference type="EMBL" id="KRZ80552.1"/>
    </source>
</evidence>
<protein>
    <submittedName>
        <fullName evidence="1">Uncharacterized protein</fullName>
    </submittedName>
</protein>
<gene>
    <name evidence="1" type="ORF">T10_12674</name>
</gene>
<sequence>MTGFSKGVLVGGEVGREKKSISKLEDPEQRRGCVSIFFGLFASVNNNSKSKPFPHNPCPTAPTPHYLYIYL</sequence>
<accession>A0A0V1N961</accession>
<reference evidence="1 2" key="1">
    <citation type="submission" date="2015-01" db="EMBL/GenBank/DDBJ databases">
        <title>Evolution of Trichinella species and genotypes.</title>
        <authorList>
            <person name="Korhonen P.K."/>
            <person name="Edoardo P."/>
            <person name="Giuseppe L.R."/>
            <person name="Gasser R.B."/>
        </authorList>
    </citation>
    <scope>NUCLEOTIDE SEQUENCE [LARGE SCALE GENOMIC DNA]</scope>
    <source>
        <strain evidence="1">ISS1980</strain>
    </source>
</reference>
<evidence type="ECO:0000313" key="2">
    <source>
        <dbReference type="Proteomes" id="UP000054843"/>
    </source>
</evidence>